<name>A0A292Q9L3_9PEZI</name>
<evidence type="ECO:0000313" key="2">
    <source>
        <dbReference type="EMBL" id="CUS15420.1"/>
    </source>
</evidence>
<reference evidence="2" key="1">
    <citation type="submission" date="2015-10" db="EMBL/GenBank/DDBJ databases">
        <authorList>
            <person name="Regsiter A."/>
            <person name="william w."/>
        </authorList>
    </citation>
    <scope>NUCLEOTIDE SEQUENCE</scope>
    <source>
        <strain evidence="2">Montdore</strain>
    </source>
</reference>
<feature type="transmembrane region" description="Helical" evidence="1">
    <location>
        <begin position="171"/>
        <end position="190"/>
    </location>
</feature>
<gene>
    <name evidence="2" type="ORF">GSTUAT00000471001</name>
</gene>
<proteinExistence type="predicted"/>
<sequence>MFDARVSRTPPPSLEEVQDLLKEIANLLCPGHEHQITVPYIKTGETTGYNMMIACGHEGNITWQVAMSADTRDKVIRRCKVLSATSCEGAPSMMTFDALSAWDGEQCDDILSLLRIGHLKEGWWEKNPSLLSDMRRIYGISSSPSSDICSLSLISLDYRPVCSGGGFSVDFILFLFFSFSSICYFLRTFYGEARVGRFGTRTRLLA</sequence>
<evidence type="ECO:0000313" key="3">
    <source>
        <dbReference type="Proteomes" id="UP001412239"/>
    </source>
</evidence>
<accession>A0A292Q9L3</accession>
<keyword evidence="1" id="KW-0812">Transmembrane</keyword>
<dbReference type="AlphaFoldDB" id="A0A292Q9L3"/>
<keyword evidence="1" id="KW-1133">Transmembrane helix</keyword>
<keyword evidence="1" id="KW-0472">Membrane</keyword>
<protein>
    <submittedName>
        <fullName evidence="2">Uncharacterized protein</fullName>
    </submittedName>
</protein>
<evidence type="ECO:0000256" key="1">
    <source>
        <dbReference type="SAM" id="Phobius"/>
    </source>
</evidence>
<dbReference type="EMBL" id="LN890947">
    <property type="protein sequence ID" value="CUS15420.1"/>
    <property type="molecule type" value="Genomic_DNA"/>
</dbReference>
<keyword evidence="3" id="KW-1185">Reference proteome</keyword>
<organism evidence="2 3">
    <name type="scientific">Tuber aestivum</name>
    <name type="common">summer truffle</name>
    <dbReference type="NCBI Taxonomy" id="59557"/>
    <lineage>
        <taxon>Eukaryota</taxon>
        <taxon>Fungi</taxon>
        <taxon>Dikarya</taxon>
        <taxon>Ascomycota</taxon>
        <taxon>Pezizomycotina</taxon>
        <taxon>Pezizomycetes</taxon>
        <taxon>Pezizales</taxon>
        <taxon>Tuberaceae</taxon>
        <taxon>Tuber</taxon>
    </lineage>
</organism>
<dbReference type="Proteomes" id="UP001412239">
    <property type="component" value="Unassembled WGS sequence"/>
</dbReference>